<dbReference type="SUPFAM" id="SSF103481">
    <property type="entry name" value="Multidrug resistance efflux transporter EmrE"/>
    <property type="match status" value="1"/>
</dbReference>
<dbReference type="InterPro" id="IPR000620">
    <property type="entry name" value="EamA_dom"/>
</dbReference>
<dbReference type="GO" id="GO:0022857">
    <property type="term" value="F:transmembrane transporter activity"/>
    <property type="evidence" value="ECO:0007669"/>
    <property type="project" value="InterPro"/>
</dbReference>
<dbReference type="RefSeq" id="WP_042530485.1">
    <property type="nucleotide sequence ID" value="NZ_CAXOIH010000012.1"/>
</dbReference>
<dbReference type="GO" id="GO:0005886">
    <property type="term" value="C:plasma membrane"/>
    <property type="evidence" value="ECO:0007669"/>
    <property type="project" value="UniProtKB-SubCell"/>
</dbReference>
<reference evidence="14 15" key="1">
    <citation type="submission" date="2014-11" db="EMBL/GenBank/DDBJ databases">
        <authorList>
            <person name="Urmite Genomes Urmite Genomes"/>
        </authorList>
    </citation>
    <scope>NUCLEOTIDE SEQUENCE [LARGE SCALE GENOMIC DNA]</scope>
    <source>
        <strain evidence="14 15">Oc5</strain>
    </source>
</reference>
<dbReference type="InterPro" id="IPR000390">
    <property type="entry name" value="Small_drug/metabolite_transptr"/>
</dbReference>
<comment type="subcellular location">
    <subcellularLocation>
        <location evidence="1">Cell membrane</location>
        <topology evidence="1">Multi-pass membrane protein</topology>
    </subcellularLocation>
</comment>
<feature type="transmembrane region" description="Helical" evidence="12">
    <location>
        <begin position="40"/>
        <end position="63"/>
    </location>
</feature>
<evidence type="ECO:0000256" key="8">
    <source>
        <dbReference type="ARBA" id="ARBA00022985"/>
    </source>
</evidence>
<proteinExistence type="inferred from homology"/>
<evidence type="ECO:0000256" key="3">
    <source>
        <dbReference type="ARBA" id="ARBA00022475"/>
    </source>
</evidence>
<dbReference type="PANTHER" id="PTHR30561">
    <property type="entry name" value="SMR FAMILY PROTON-DEPENDENT DRUG EFFLUX TRANSPORTER SUGE"/>
    <property type="match status" value="1"/>
</dbReference>
<evidence type="ECO:0000256" key="1">
    <source>
        <dbReference type="ARBA" id="ARBA00004651"/>
    </source>
</evidence>
<dbReference type="EMBL" id="CDGG01000001">
    <property type="protein sequence ID" value="CEI81392.1"/>
    <property type="molecule type" value="Genomic_DNA"/>
</dbReference>
<keyword evidence="6" id="KW-0441">Lipid A biosynthesis</keyword>
<keyword evidence="8" id="KW-0448">Lipopolysaccharide biosynthesis</keyword>
<dbReference type="Pfam" id="PF00892">
    <property type="entry name" value="EamA"/>
    <property type="match status" value="1"/>
</dbReference>
<evidence type="ECO:0000256" key="6">
    <source>
        <dbReference type="ARBA" id="ARBA00022556"/>
    </source>
</evidence>
<keyword evidence="4" id="KW-0444">Lipid biosynthesis</keyword>
<evidence type="ECO:0000256" key="2">
    <source>
        <dbReference type="ARBA" id="ARBA00007362"/>
    </source>
</evidence>
<dbReference type="AlphaFoldDB" id="A0A0A1MP26"/>
<evidence type="ECO:0000256" key="7">
    <source>
        <dbReference type="ARBA" id="ARBA00022692"/>
    </source>
</evidence>
<feature type="transmembrane region" description="Helical" evidence="12">
    <location>
        <begin position="101"/>
        <end position="117"/>
    </location>
</feature>
<organism evidence="14 15">
    <name type="scientific">Oceanobacillus oncorhynchi</name>
    <dbReference type="NCBI Taxonomy" id="545501"/>
    <lineage>
        <taxon>Bacteria</taxon>
        <taxon>Bacillati</taxon>
        <taxon>Bacillota</taxon>
        <taxon>Bacilli</taxon>
        <taxon>Bacillales</taxon>
        <taxon>Bacillaceae</taxon>
        <taxon>Oceanobacillus</taxon>
    </lineage>
</organism>
<dbReference type="Gene3D" id="1.10.3730.20">
    <property type="match status" value="1"/>
</dbReference>
<keyword evidence="15" id="KW-1185">Reference proteome</keyword>
<comment type="similarity">
    <text evidence="2">Belongs to the EamA transporter family.</text>
</comment>
<feature type="domain" description="EamA" evidence="13">
    <location>
        <begin position="45"/>
        <end position="117"/>
    </location>
</feature>
<keyword evidence="11 12" id="KW-0472">Membrane</keyword>
<protein>
    <submittedName>
        <fullName evidence="14">Putative 4-amino-4-deoxy-L-arabinose-phosphoundecaprenol flippase subunit ArnF</fullName>
    </submittedName>
</protein>
<keyword evidence="5" id="KW-0997">Cell inner membrane</keyword>
<evidence type="ECO:0000256" key="11">
    <source>
        <dbReference type="ARBA" id="ARBA00023136"/>
    </source>
</evidence>
<evidence type="ECO:0000256" key="9">
    <source>
        <dbReference type="ARBA" id="ARBA00022989"/>
    </source>
</evidence>
<evidence type="ECO:0000256" key="4">
    <source>
        <dbReference type="ARBA" id="ARBA00022516"/>
    </source>
</evidence>
<evidence type="ECO:0000259" key="13">
    <source>
        <dbReference type="Pfam" id="PF00892"/>
    </source>
</evidence>
<evidence type="ECO:0000256" key="5">
    <source>
        <dbReference type="ARBA" id="ARBA00022519"/>
    </source>
</evidence>
<evidence type="ECO:0000256" key="10">
    <source>
        <dbReference type="ARBA" id="ARBA00023098"/>
    </source>
</evidence>
<dbReference type="Proteomes" id="UP000040453">
    <property type="component" value="Unassembled WGS sequence"/>
</dbReference>
<keyword evidence="9 12" id="KW-1133">Transmembrane helix</keyword>
<accession>A0A0A1MP26</accession>
<name>A0A0A1MP26_9BACI</name>
<keyword evidence="3" id="KW-1003">Cell membrane</keyword>
<sequence length="118" mass="13515">MGYFYIAGTVLFTVYGQLIIKWTMDRQGELPDGLFDKFLFLFQLVWNPWILSGFIAAFLAALSWMAAMTKFDISYAYPFMSLSFILVFIFSVFLFGEPISTQKIIGFAFVVAGILIMR</sequence>
<dbReference type="STRING" id="545501.BN997_01212"/>
<dbReference type="InterPro" id="IPR037185">
    <property type="entry name" value="EmrE-like"/>
</dbReference>
<feature type="transmembrane region" description="Helical" evidence="12">
    <location>
        <begin position="75"/>
        <end position="95"/>
    </location>
</feature>
<dbReference type="GO" id="GO:0009103">
    <property type="term" value="P:lipopolysaccharide biosynthetic process"/>
    <property type="evidence" value="ECO:0007669"/>
    <property type="project" value="UniProtKB-KW"/>
</dbReference>
<gene>
    <name evidence="14" type="primary">arnF</name>
    <name evidence="14" type="ORF">BN997_01212</name>
</gene>
<evidence type="ECO:0000256" key="12">
    <source>
        <dbReference type="SAM" id="Phobius"/>
    </source>
</evidence>
<evidence type="ECO:0000313" key="14">
    <source>
        <dbReference type="EMBL" id="CEI81392.1"/>
    </source>
</evidence>
<evidence type="ECO:0000313" key="15">
    <source>
        <dbReference type="Proteomes" id="UP000040453"/>
    </source>
</evidence>
<keyword evidence="7 12" id="KW-0812">Transmembrane</keyword>
<dbReference type="OrthoDB" id="517481at2"/>
<keyword evidence="10" id="KW-0443">Lipid metabolism</keyword>
<dbReference type="PANTHER" id="PTHR30561:SF9">
    <property type="entry name" value="4-AMINO-4-DEOXY-L-ARABINOSE-PHOSPHOUNDECAPRENOL FLIPPASE SUBUNIT ARNF-RELATED"/>
    <property type="match status" value="1"/>
</dbReference>